<dbReference type="PANTHER" id="PTHR23088:SF27">
    <property type="entry name" value="DEAMINATED GLUTATHIONE AMIDASE"/>
    <property type="match status" value="1"/>
</dbReference>
<dbReference type="InterPro" id="IPR036526">
    <property type="entry name" value="C-N_Hydrolase_sf"/>
</dbReference>
<dbReference type="InterPro" id="IPR003010">
    <property type="entry name" value="C-N_Hydrolase"/>
</dbReference>
<protein>
    <submittedName>
        <fullName evidence="2">Nitrilase/cyanide hydratase and apolipoprotein N-acyltransferase</fullName>
    </submittedName>
</protein>
<dbReference type="AlphaFoldDB" id="A1RZK0"/>
<evidence type="ECO:0000313" key="2">
    <source>
        <dbReference type="EMBL" id="ABL78630.1"/>
    </source>
</evidence>
<keyword evidence="3" id="KW-1185">Reference proteome</keyword>
<dbReference type="SUPFAM" id="SSF56317">
    <property type="entry name" value="Carbon-nitrogen hydrolase"/>
    <property type="match status" value="1"/>
</dbReference>
<dbReference type="GeneID" id="4601164"/>
<dbReference type="RefSeq" id="WP_011752895.1">
    <property type="nucleotide sequence ID" value="NC_008698.1"/>
</dbReference>
<dbReference type="HOGENOM" id="CLU_030130_1_2_2"/>
<dbReference type="Proteomes" id="UP000000641">
    <property type="component" value="Chromosome"/>
</dbReference>
<dbReference type="PANTHER" id="PTHR23088">
    <property type="entry name" value="NITRILASE-RELATED"/>
    <property type="match status" value="1"/>
</dbReference>
<feature type="domain" description="CN hydrolase" evidence="1">
    <location>
        <begin position="16"/>
        <end position="250"/>
    </location>
</feature>
<dbReference type="PROSITE" id="PS50263">
    <property type="entry name" value="CN_HYDROLASE"/>
    <property type="match status" value="1"/>
</dbReference>
<dbReference type="OrthoDB" id="39312at2157"/>
<name>A1RZK0_THEPD</name>
<dbReference type="STRING" id="368408.Tpen_1232"/>
<dbReference type="KEGG" id="tpe:Tpen_1232"/>
<gene>
    <name evidence="2" type="ordered locus">Tpen_1232</name>
</gene>
<dbReference type="eggNOG" id="arCOG00062">
    <property type="taxonomic scope" value="Archaea"/>
</dbReference>
<accession>A1RZK0</accession>
<proteinExistence type="predicted"/>
<organism evidence="2 3">
    <name type="scientific">Thermofilum pendens (strain DSM 2475 / Hrk 5)</name>
    <dbReference type="NCBI Taxonomy" id="368408"/>
    <lineage>
        <taxon>Archaea</taxon>
        <taxon>Thermoproteota</taxon>
        <taxon>Thermoprotei</taxon>
        <taxon>Thermofilales</taxon>
        <taxon>Thermofilaceae</taxon>
        <taxon>Thermofilum</taxon>
    </lineage>
</organism>
<dbReference type="CDD" id="cd07581">
    <property type="entry name" value="nitrilase_3"/>
    <property type="match status" value="1"/>
</dbReference>
<evidence type="ECO:0000259" key="1">
    <source>
        <dbReference type="PROSITE" id="PS50263"/>
    </source>
</evidence>
<dbReference type="Gene3D" id="3.60.110.10">
    <property type="entry name" value="Carbon-nitrogen hydrolase"/>
    <property type="match status" value="1"/>
</dbReference>
<dbReference type="Pfam" id="PF00795">
    <property type="entry name" value="CN_hydrolase"/>
    <property type="match status" value="1"/>
</dbReference>
<evidence type="ECO:0000313" key="3">
    <source>
        <dbReference type="Proteomes" id="UP000000641"/>
    </source>
</evidence>
<sequence length="286" mass="31763">MSSSFNNPSRVLGDVVRVALHQLAVSGEKRENLEKALRLLELGDAYLHVFPEYLMGVDPGGPTRDYVWRVAEPIDGEFASRIVEKTGELGVAAVFTMFLREGPGVYNAAVLAEEGKVKAVYRKIHLFDAYGYRESSVFSPGREPVVADLKGLRLGIAVCFDLRFPELFRSMFLRGAEVFVVPSAWYRGPYKVEQWKALTAARAHENTSYLVAVNQVGESFTGHSLVATPLGHLLVDLGEGERSIAVDLDEGELASARERIPVRDLLRLELYREWYAGFKRPGEASG</sequence>
<dbReference type="EnsemblBacteria" id="ABL78630">
    <property type="protein sequence ID" value="ABL78630"/>
    <property type="gene ID" value="Tpen_1232"/>
</dbReference>
<dbReference type="EMBL" id="CP000505">
    <property type="protein sequence ID" value="ABL78630.1"/>
    <property type="molecule type" value="Genomic_DNA"/>
</dbReference>
<reference evidence="3" key="1">
    <citation type="journal article" date="2008" name="J. Bacteriol.">
        <title>Genome sequence of Thermofilum pendens reveals an exceptional loss of biosynthetic pathways without genome reduction.</title>
        <authorList>
            <person name="Anderson I."/>
            <person name="Rodriguez J."/>
            <person name="Susanti D."/>
            <person name="Porat I."/>
            <person name="Reich C."/>
            <person name="Ulrich L.E."/>
            <person name="Elkins J.G."/>
            <person name="Mavromatis K."/>
            <person name="Lykidis A."/>
            <person name="Kim E."/>
            <person name="Thompson L.S."/>
            <person name="Nolan M."/>
            <person name="Land M."/>
            <person name="Copeland A."/>
            <person name="Lapidus A."/>
            <person name="Lucas S."/>
            <person name="Detter C."/>
            <person name="Zhulin I.B."/>
            <person name="Olsen G.J."/>
            <person name="Whitman W."/>
            <person name="Mukhopadhyay B."/>
            <person name="Bristow J."/>
            <person name="Kyrpides N."/>
        </authorList>
    </citation>
    <scope>NUCLEOTIDE SEQUENCE [LARGE SCALE GENOMIC DNA]</scope>
    <source>
        <strain evidence="3">DSM 2475 / Hrk 5</strain>
    </source>
</reference>